<proteinExistence type="predicted"/>
<accession>A0A9P4HLC0</accession>
<feature type="region of interest" description="Disordered" evidence="1">
    <location>
        <begin position="100"/>
        <end position="314"/>
    </location>
</feature>
<evidence type="ECO:0000256" key="1">
    <source>
        <dbReference type="SAM" id="MobiDB-lite"/>
    </source>
</evidence>
<feature type="compositionally biased region" description="Polar residues" evidence="1">
    <location>
        <begin position="187"/>
        <end position="196"/>
    </location>
</feature>
<name>A0A9P4HLC0_9PEZI</name>
<feature type="compositionally biased region" description="Low complexity" evidence="1">
    <location>
        <begin position="100"/>
        <end position="126"/>
    </location>
</feature>
<keyword evidence="3" id="KW-1185">Reference proteome</keyword>
<protein>
    <submittedName>
        <fullName evidence="2">Uncharacterized protein</fullName>
    </submittedName>
</protein>
<dbReference type="Proteomes" id="UP000799776">
    <property type="component" value="Unassembled WGS sequence"/>
</dbReference>
<feature type="compositionally biased region" description="Basic and acidic residues" evidence="1">
    <location>
        <begin position="298"/>
        <end position="307"/>
    </location>
</feature>
<comment type="caution">
    <text evidence="2">The sequence shown here is derived from an EMBL/GenBank/DDBJ whole genome shotgun (WGS) entry which is preliminary data.</text>
</comment>
<dbReference type="AlphaFoldDB" id="A0A9P4HLC0"/>
<dbReference type="EMBL" id="ML978762">
    <property type="protein sequence ID" value="KAF2083710.1"/>
    <property type="molecule type" value="Genomic_DNA"/>
</dbReference>
<evidence type="ECO:0000313" key="2">
    <source>
        <dbReference type="EMBL" id="KAF2083710.1"/>
    </source>
</evidence>
<reference evidence="2" key="1">
    <citation type="journal article" date="2020" name="Stud. Mycol.">
        <title>101 Dothideomycetes genomes: a test case for predicting lifestyles and emergence of pathogens.</title>
        <authorList>
            <person name="Haridas S."/>
            <person name="Albert R."/>
            <person name="Binder M."/>
            <person name="Bloem J."/>
            <person name="Labutti K."/>
            <person name="Salamov A."/>
            <person name="Andreopoulos B."/>
            <person name="Baker S."/>
            <person name="Barry K."/>
            <person name="Bills G."/>
            <person name="Bluhm B."/>
            <person name="Cannon C."/>
            <person name="Castanera R."/>
            <person name="Culley D."/>
            <person name="Daum C."/>
            <person name="Ezra D."/>
            <person name="Gonzalez J."/>
            <person name="Henrissat B."/>
            <person name="Kuo A."/>
            <person name="Liang C."/>
            <person name="Lipzen A."/>
            <person name="Lutzoni F."/>
            <person name="Magnuson J."/>
            <person name="Mondo S."/>
            <person name="Nolan M."/>
            <person name="Ohm R."/>
            <person name="Pangilinan J."/>
            <person name="Park H.-J."/>
            <person name="Ramirez L."/>
            <person name="Alfaro M."/>
            <person name="Sun H."/>
            <person name="Tritt A."/>
            <person name="Yoshinaga Y."/>
            <person name="Zwiers L.-H."/>
            <person name="Turgeon B."/>
            <person name="Goodwin S."/>
            <person name="Spatafora J."/>
            <person name="Crous P."/>
            <person name="Grigoriev I."/>
        </authorList>
    </citation>
    <scope>NUCLEOTIDE SEQUENCE</scope>
    <source>
        <strain evidence="2">CBS 121410</strain>
    </source>
</reference>
<gene>
    <name evidence="2" type="ORF">K490DRAFT_60248</name>
</gene>
<evidence type="ECO:0000313" key="3">
    <source>
        <dbReference type="Proteomes" id="UP000799776"/>
    </source>
</evidence>
<feature type="compositionally biased region" description="Polar residues" evidence="1">
    <location>
        <begin position="263"/>
        <end position="274"/>
    </location>
</feature>
<sequence>MTFLDFEFGRMPQDLMLAEATMEPAELRHVPRMPFMGASADTVRNGTFGAVLARAAGTIGLGPAVAEEDDVPMGTAAQDERVGMAARALQLLQAQTADLDQGPVEQSAGQQQHQQVQGPAQHQQVQRWPELRSGPDEVPGTTEVASSQTQREADSEPGRPTSPGYGPSPIISRENLEEEEEAPWAPSTPSTVQSWMLTDRSRSPASLPASFLEEGSEMDGSFTSFLRRRGRRAAVEDENGNAGSLGALWAETRERGMMMTETDPPSSSTHSASTVRVVVTPPAPQAPRYNLRPRVKRRPLDEGDGGRPRKRAKP</sequence>
<organism evidence="2 3">
    <name type="scientific">Saccharata proteae CBS 121410</name>
    <dbReference type="NCBI Taxonomy" id="1314787"/>
    <lineage>
        <taxon>Eukaryota</taxon>
        <taxon>Fungi</taxon>
        <taxon>Dikarya</taxon>
        <taxon>Ascomycota</taxon>
        <taxon>Pezizomycotina</taxon>
        <taxon>Dothideomycetes</taxon>
        <taxon>Dothideomycetes incertae sedis</taxon>
        <taxon>Botryosphaeriales</taxon>
        <taxon>Saccharataceae</taxon>
        <taxon>Saccharata</taxon>
    </lineage>
</organism>